<protein>
    <submittedName>
        <fullName evidence="1">Uncharacterized protein</fullName>
    </submittedName>
</protein>
<name>A0A8H7TL86_9HELO</name>
<evidence type="ECO:0000313" key="2">
    <source>
        <dbReference type="Proteomes" id="UP000664132"/>
    </source>
</evidence>
<dbReference type="EMBL" id="JAFJYH010000068">
    <property type="protein sequence ID" value="KAG4421280.1"/>
    <property type="molecule type" value="Genomic_DNA"/>
</dbReference>
<dbReference type="OrthoDB" id="5362630at2759"/>
<evidence type="ECO:0000313" key="1">
    <source>
        <dbReference type="EMBL" id="KAG4421280.1"/>
    </source>
</evidence>
<organism evidence="1 2">
    <name type="scientific">Cadophora malorum</name>
    <dbReference type="NCBI Taxonomy" id="108018"/>
    <lineage>
        <taxon>Eukaryota</taxon>
        <taxon>Fungi</taxon>
        <taxon>Dikarya</taxon>
        <taxon>Ascomycota</taxon>
        <taxon>Pezizomycotina</taxon>
        <taxon>Leotiomycetes</taxon>
        <taxon>Helotiales</taxon>
        <taxon>Ploettnerulaceae</taxon>
        <taxon>Cadophora</taxon>
    </lineage>
</organism>
<keyword evidence="2" id="KW-1185">Reference proteome</keyword>
<comment type="caution">
    <text evidence="1">The sequence shown here is derived from an EMBL/GenBank/DDBJ whole genome shotgun (WGS) entry which is preliminary data.</text>
</comment>
<dbReference type="Proteomes" id="UP000664132">
    <property type="component" value="Unassembled WGS sequence"/>
</dbReference>
<proteinExistence type="predicted"/>
<accession>A0A8H7TL86</accession>
<dbReference type="InterPro" id="IPR052973">
    <property type="entry name" value="Fungal_sec-metab_reg_TF"/>
</dbReference>
<dbReference type="AlphaFoldDB" id="A0A8H7TL86"/>
<reference evidence="1" key="1">
    <citation type="submission" date="2021-02" db="EMBL/GenBank/DDBJ databases">
        <title>Genome sequence Cadophora malorum strain M34.</title>
        <authorList>
            <person name="Stefanovic E."/>
            <person name="Vu D."/>
            <person name="Scully C."/>
            <person name="Dijksterhuis J."/>
            <person name="Roader J."/>
            <person name="Houbraken J."/>
        </authorList>
    </citation>
    <scope>NUCLEOTIDE SEQUENCE</scope>
    <source>
        <strain evidence="1">M34</strain>
    </source>
</reference>
<dbReference type="PANTHER" id="PTHR35392:SF3">
    <property type="entry name" value="ZN(2)-C6 FUNGAL-TYPE DOMAIN-CONTAINING PROTEIN"/>
    <property type="match status" value="1"/>
</dbReference>
<sequence length="167" mass="18898">MDFPQGVLAIRATNSSMTEQERILLKMVLRLWVGIRIISRSEHICGDETLGISTDMLDESSPMYGQIVIPPVISAQFDSILMESILPSLRTMILDQLAKMFMTYAKKHGLQTRYADPDVIKRIHLGAKVLLAHYHYCCKGFQPFALDWDASETTSMAELDSDQVKFV</sequence>
<gene>
    <name evidence="1" type="ORF">IFR04_005582</name>
</gene>
<dbReference type="PANTHER" id="PTHR35392">
    <property type="entry name" value="ZN(II)2CYS6 TRANSCRIPTION FACTOR (EUROFUNG)-RELATED-RELATED"/>
    <property type="match status" value="1"/>
</dbReference>